<dbReference type="AlphaFoldDB" id="A0A8S1S852"/>
<dbReference type="GO" id="GO:0000407">
    <property type="term" value="C:phagophore assembly site"/>
    <property type="evidence" value="ECO:0007669"/>
    <property type="project" value="TreeGrafter"/>
</dbReference>
<dbReference type="PANTHER" id="PTHR24348:SF22">
    <property type="entry name" value="NON-SPECIFIC SERINE_THREONINE PROTEIN KINASE"/>
    <property type="match status" value="1"/>
</dbReference>
<dbReference type="InterPro" id="IPR000719">
    <property type="entry name" value="Prot_kinase_dom"/>
</dbReference>
<dbReference type="GO" id="GO:0004674">
    <property type="term" value="F:protein serine/threonine kinase activity"/>
    <property type="evidence" value="ECO:0007669"/>
    <property type="project" value="InterPro"/>
</dbReference>
<protein>
    <recommendedName>
        <fullName evidence="5">Protein kinase domain-containing protein</fullName>
    </recommendedName>
</protein>
<dbReference type="GO" id="GO:0016020">
    <property type="term" value="C:membrane"/>
    <property type="evidence" value="ECO:0007669"/>
    <property type="project" value="TreeGrafter"/>
</dbReference>
<dbReference type="SMART" id="SM00220">
    <property type="entry name" value="S_TKc"/>
    <property type="match status" value="1"/>
</dbReference>
<dbReference type="GO" id="GO:0005524">
    <property type="term" value="F:ATP binding"/>
    <property type="evidence" value="ECO:0007669"/>
    <property type="project" value="UniProtKB-KW"/>
</dbReference>
<dbReference type="PROSITE" id="PS50011">
    <property type="entry name" value="PROTEIN_KINASE_DOM"/>
    <property type="match status" value="1"/>
</dbReference>
<sequence length="228" mass="26991">MKFHYFQIEKYIKGNCGTVQLGFYVKRNCGLTSILAIKEIPVKASPELIVSLLQEINVLRKTNHLNILGFIDAKKKEEFMYLVQNTVIKELWMILSCIISSRKKMWLCSLDQQLQHSKIQLAKRLFIETQNPKSYCYIIDKLKLQIFDQLNRKFQIFSGTSVFMSPLIIKQESFNSLSDMWSLGVTFYFMLFREYKCEKVKPLKLQKKKFKKTLTMSFLKGVQYKMSW</sequence>
<dbReference type="GO" id="GO:0005829">
    <property type="term" value="C:cytosol"/>
    <property type="evidence" value="ECO:0007669"/>
    <property type="project" value="TreeGrafter"/>
</dbReference>
<dbReference type="Pfam" id="PF00069">
    <property type="entry name" value="Pkinase"/>
    <property type="match status" value="1"/>
</dbReference>
<dbReference type="OrthoDB" id="1405469at2759"/>
<dbReference type="GO" id="GO:0010506">
    <property type="term" value="P:regulation of autophagy"/>
    <property type="evidence" value="ECO:0007669"/>
    <property type="project" value="InterPro"/>
</dbReference>
<evidence type="ECO:0000313" key="7">
    <source>
        <dbReference type="Proteomes" id="UP000683925"/>
    </source>
</evidence>
<evidence type="ECO:0000256" key="3">
    <source>
        <dbReference type="ARBA" id="ARBA00022777"/>
    </source>
</evidence>
<dbReference type="GO" id="GO:0005776">
    <property type="term" value="C:autophagosome"/>
    <property type="evidence" value="ECO:0007669"/>
    <property type="project" value="TreeGrafter"/>
</dbReference>
<keyword evidence="2" id="KW-0547">Nucleotide-binding</keyword>
<dbReference type="GO" id="GO:0000045">
    <property type="term" value="P:autophagosome assembly"/>
    <property type="evidence" value="ECO:0007669"/>
    <property type="project" value="TreeGrafter"/>
</dbReference>
<name>A0A8S1S852_PAROT</name>
<keyword evidence="1" id="KW-0808">Transferase</keyword>
<evidence type="ECO:0000256" key="2">
    <source>
        <dbReference type="ARBA" id="ARBA00022741"/>
    </source>
</evidence>
<comment type="caution">
    <text evidence="6">The sequence shown here is derived from an EMBL/GenBank/DDBJ whole genome shotgun (WGS) entry which is preliminary data.</text>
</comment>
<keyword evidence="7" id="KW-1185">Reference proteome</keyword>
<dbReference type="Proteomes" id="UP000683925">
    <property type="component" value="Unassembled WGS sequence"/>
</dbReference>
<evidence type="ECO:0000256" key="4">
    <source>
        <dbReference type="ARBA" id="ARBA00022840"/>
    </source>
</evidence>
<keyword evidence="3" id="KW-0418">Kinase</keyword>
<gene>
    <name evidence="6" type="ORF">POCTA_138.1.T0060430</name>
</gene>
<reference evidence="6" key="1">
    <citation type="submission" date="2021-01" db="EMBL/GenBank/DDBJ databases">
        <authorList>
            <consortium name="Genoscope - CEA"/>
            <person name="William W."/>
        </authorList>
    </citation>
    <scope>NUCLEOTIDE SEQUENCE</scope>
</reference>
<accession>A0A8S1S852</accession>
<dbReference type="EMBL" id="CAJJDP010000005">
    <property type="protein sequence ID" value="CAD8135520.1"/>
    <property type="molecule type" value="Genomic_DNA"/>
</dbReference>
<evidence type="ECO:0000313" key="6">
    <source>
        <dbReference type="EMBL" id="CAD8135520.1"/>
    </source>
</evidence>
<dbReference type="PANTHER" id="PTHR24348">
    <property type="entry name" value="SERINE/THREONINE-PROTEIN KINASE UNC-51-RELATED"/>
    <property type="match status" value="1"/>
</dbReference>
<proteinExistence type="predicted"/>
<dbReference type="InterPro" id="IPR045269">
    <property type="entry name" value="Atg1-like"/>
</dbReference>
<evidence type="ECO:0000259" key="5">
    <source>
        <dbReference type="PROSITE" id="PS50011"/>
    </source>
</evidence>
<evidence type="ECO:0000256" key="1">
    <source>
        <dbReference type="ARBA" id="ARBA00022679"/>
    </source>
</evidence>
<keyword evidence="4" id="KW-0067">ATP-binding</keyword>
<feature type="domain" description="Protein kinase" evidence="5">
    <location>
        <begin position="5"/>
        <end position="228"/>
    </location>
</feature>
<organism evidence="6 7">
    <name type="scientific">Paramecium octaurelia</name>
    <dbReference type="NCBI Taxonomy" id="43137"/>
    <lineage>
        <taxon>Eukaryota</taxon>
        <taxon>Sar</taxon>
        <taxon>Alveolata</taxon>
        <taxon>Ciliophora</taxon>
        <taxon>Intramacronucleata</taxon>
        <taxon>Oligohymenophorea</taxon>
        <taxon>Peniculida</taxon>
        <taxon>Parameciidae</taxon>
        <taxon>Paramecium</taxon>
    </lineage>
</organism>